<feature type="region of interest" description="Disordered" evidence="1">
    <location>
        <begin position="77"/>
        <end position="131"/>
    </location>
</feature>
<evidence type="ECO:0000313" key="2">
    <source>
        <dbReference type="EMBL" id="SVB84273.1"/>
    </source>
</evidence>
<evidence type="ECO:0000256" key="1">
    <source>
        <dbReference type="SAM" id="MobiDB-lite"/>
    </source>
</evidence>
<name>A0A382HBZ0_9ZZZZ</name>
<gene>
    <name evidence="2" type="ORF">METZ01_LOCUS237127</name>
</gene>
<dbReference type="PROSITE" id="PS51257">
    <property type="entry name" value="PROKAR_LIPOPROTEIN"/>
    <property type="match status" value="1"/>
</dbReference>
<feature type="compositionally biased region" description="Gly residues" evidence="1">
    <location>
        <begin position="88"/>
        <end position="101"/>
    </location>
</feature>
<feature type="non-terminal residue" evidence="2">
    <location>
        <position position="148"/>
    </location>
</feature>
<proteinExistence type="predicted"/>
<reference evidence="2" key="1">
    <citation type="submission" date="2018-05" db="EMBL/GenBank/DDBJ databases">
        <authorList>
            <person name="Lanie J.A."/>
            <person name="Ng W.-L."/>
            <person name="Kazmierczak K.M."/>
            <person name="Andrzejewski T.M."/>
            <person name="Davidsen T.M."/>
            <person name="Wayne K.J."/>
            <person name="Tettelin H."/>
            <person name="Glass J.I."/>
            <person name="Rusch D."/>
            <person name="Podicherti R."/>
            <person name="Tsui H.-C.T."/>
            <person name="Winkler M.E."/>
        </authorList>
    </citation>
    <scope>NUCLEOTIDE SEQUENCE</scope>
</reference>
<feature type="compositionally biased region" description="Low complexity" evidence="1">
    <location>
        <begin position="118"/>
        <end position="128"/>
    </location>
</feature>
<protein>
    <submittedName>
        <fullName evidence="2">Uncharacterized protein</fullName>
    </submittedName>
</protein>
<accession>A0A382HBZ0</accession>
<dbReference type="AlphaFoldDB" id="A0A382HBZ0"/>
<dbReference type="EMBL" id="UINC01060111">
    <property type="protein sequence ID" value="SVB84273.1"/>
    <property type="molecule type" value="Genomic_DNA"/>
</dbReference>
<feature type="compositionally biased region" description="Basic and acidic residues" evidence="1">
    <location>
        <begin position="102"/>
        <end position="115"/>
    </location>
</feature>
<sequence length="148" mass="16069">MKKLLSLICIVLMTACGSSEREQKLADEVLGLKTAQIQQTAQIQKETNQKITKLREDFTTQIEELYEEIENLNRQLAAATTDHAAEAEGGGAEAEGGGHGTHSGEAEEDNPKKPEPIVPEGEPIVINPAGSGGTRYLLVEIFLLRNDE</sequence>
<organism evidence="2">
    <name type="scientific">marine metagenome</name>
    <dbReference type="NCBI Taxonomy" id="408172"/>
    <lineage>
        <taxon>unclassified sequences</taxon>
        <taxon>metagenomes</taxon>
        <taxon>ecological metagenomes</taxon>
    </lineage>
</organism>